<name>A0ABS4BBH2_9HYPH</name>
<evidence type="ECO:0000313" key="2">
    <source>
        <dbReference type="EMBL" id="MBP0614100.1"/>
    </source>
</evidence>
<reference evidence="2 3" key="1">
    <citation type="submission" date="2021-04" db="EMBL/GenBank/DDBJ databases">
        <title>Whole genome sequence of Jiella sp. KSK16Y-1.</title>
        <authorList>
            <person name="Tuo L."/>
        </authorList>
    </citation>
    <scope>NUCLEOTIDE SEQUENCE [LARGE SCALE GENOMIC DNA]</scope>
    <source>
        <strain evidence="2 3">KSK16Y-1</strain>
    </source>
</reference>
<gene>
    <name evidence="2" type="ORF">J6595_00670</name>
</gene>
<comment type="caution">
    <text evidence="2">The sequence shown here is derived from an EMBL/GenBank/DDBJ whole genome shotgun (WGS) entry which is preliminary data.</text>
</comment>
<evidence type="ECO:0008006" key="4">
    <source>
        <dbReference type="Google" id="ProtNLM"/>
    </source>
</evidence>
<sequence>MSDPTLGQDAQSVDFRRHVFYIHGFDPRGTPVYHGHFREGLGEASARWARSITIAEPEDEALASGRWTVRSSQEPAGPRVETRYEMLLWTDIVRRYWFPRQQIRLAFEAFRFAFATWRRGILKRFYRPAWALFVAILMTPALLVLSVFVGLAAIGLGVAIAAMAASAFDAPAWLSMAASVAVAILVVLALLEAWRRLRIWLNVWWVTRFLGYLLGASDGRFERSEDRAEQFARRIFEVWKQGEVDEILIVGHSLGAIYLVRAGARLLSKLPTGVKGPKIVLLTLGHTVPLYTLLGGDGGFRRDLADIATSERLLLLDVTSGSDPGSSCRIPLLEGVDLGRRSPRVISREPDFHDILEAQTFRRIRLRPLEFHFQYLKPSERGHGFDYFELVTRPRPIETSVASR</sequence>
<organism evidence="2 3">
    <name type="scientific">Jiella mangrovi</name>
    <dbReference type="NCBI Taxonomy" id="2821407"/>
    <lineage>
        <taxon>Bacteria</taxon>
        <taxon>Pseudomonadati</taxon>
        <taxon>Pseudomonadota</taxon>
        <taxon>Alphaproteobacteria</taxon>
        <taxon>Hyphomicrobiales</taxon>
        <taxon>Aurantimonadaceae</taxon>
        <taxon>Jiella</taxon>
    </lineage>
</organism>
<feature type="transmembrane region" description="Helical" evidence="1">
    <location>
        <begin position="129"/>
        <end position="160"/>
    </location>
</feature>
<evidence type="ECO:0000256" key="1">
    <source>
        <dbReference type="SAM" id="Phobius"/>
    </source>
</evidence>
<feature type="transmembrane region" description="Helical" evidence="1">
    <location>
        <begin position="172"/>
        <end position="191"/>
    </location>
</feature>
<protein>
    <recommendedName>
        <fullName evidence="4">Alpha/beta hydrolase</fullName>
    </recommendedName>
</protein>
<keyword evidence="1" id="KW-0812">Transmembrane</keyword>
<dbReference type="EMBL" id="JAGJCF010000001">
    <property type="protein sequence ID" value="MBP0614100.1"/>
    <property type="molecule type" value="Genomic_DNA"/>
</dbReference>
<evidence type="ECO:0000313" key="3">
    <source>
        <dbReference type="Proteomes" id="UP000678276"/>
    </source>
</evidence>
<keyword evidence="1" id="KW-1133">Transmembrane helix</keyword>
<dbReference type="RefSeq" id="WP_209592503.1">
    <property type="nucleotide sequence ID" value="NZ_JAGJCF010000001.1"/>
</dbReference>
<dbReference type="SUPFAM" id="SSF53474">
    <property type="entry name" value="alpha/beta-Hydrolases"/>
    <property type="match status" value="1"/>
</dbReference>
<dbReference type="InterPro" id="IPR029058">
    <property type="entry name" value="AB_hydrolase_fold"/>
</dbReference>
<accession>A0ABS4BBH2</accession>
<keyword evidence="1" id="KW-0472">Membrane</keyword>
<proteinExistence type="predicted"/>
<keyword evidence="3" id="KW-1185">Reference proteome</keyword>
<dbReference type="Proteomes" id="UP000678276">
    <property type="component" value="Unassembled WGS sequence"/>
</dbReference>